<protein>
    <submittedName>
        <fullName evidence="2">Uncharacterized protein</fullName>
    </submittedName>
</protein>
<name>A0A4U6XEF3_9PEZI</name>
<organism evidence="2 3">
    <name type="scientific">Colletotrichum tanaceti</name>
    <dbReference type="NCBI Taxonomy" id="1306861"/>
    <lineage>
        <taxon>Eukaryota</taxon>
        <taxon>Fungi</taxon>
        <taxon>Dikarya</taxon>
        <taxon>Ascomycota</taxon>
        <taxon>Pezizomycotina</taxon>
        <taxon>Sordariomycetes</taxon>
        <taxon>Hypocreomycetidae</taxon>
        <taxon>Glomerellales</taxon>
        <taxon>Glomerellaceae</taxon>
        <taxon>Colletotrichum</taxon>
        <taxon>Colletotrichum destructivum species complex</taxon>
    </lineage>
</organism>
<evidence type="ECO:0000313" key="2">
    <source>
        <dbReference type="EMBL" id="TKW52267.1"/>
    </source>
</evidence>
<dbReference type="EMBL" id="PJEX01000250">
    <property type="protein sequence ID" value="TKW52267.1"/>
    <property type="molecule type" value="Genomic_DNA"/>
</dbReference>
<accession>A0A4U6XEF3</accession>
<evidence type="ECO:0000313" key="3">
    <source>
        <dbReference type="Proteomes" id="UP000310108"/>
    </source>
</evidence>
<keyword evidence="3" id="KW-1185">Reference proteome</keyword>
<gene>
    <name evidence="2" type="ORF">CTA1_11013</name>
</gene>
<comment type="caution">
    <text evidence="2">The sequence shown here is derived from an EMBL/GenBank/DDBJ whole genome shotgun (WGS) entry which is preliminary data.</text>
</comment>
<evidence type="ECO:0000256" key="1">
    <source>
        <dbReference type="SAM" id="MobiDB-lite"/>
    </source>
</evidence>
<reference evidence="2 3" key="1">
    <citation type="journal article" date="2019" name="PLoS ONE">
        <title>Comparative genome analysis indicates high evolutionary potential of pathogenicity genes in Colletotrichum tanaceti.</title>
        <authorList>
            <person name="Lelwala R.V."/>
            <person name="Korhonen P.K."/>
            <person name="Young N.D."/>
            <person name="Scott J.B."/>
            <person name="Ades P.A."/>
            <person name="Gasser R.B."/>
            <person name="Taylor P.W.J."/>
        </authorList>
    </citation>
    <scope>NUCLEOTIDE SEQUENCE [LARGE SCALE GENOMIC DNA]</scope>
    <source>
        <strain evidence="2">BRIP57314</strain>
    </source>
</reference>
<feature type="region of interest" description="Disordered" evidence="1">
    <location>
        <begin position="87"/>
        <end position="114"/>
    </location>
</feature>
<sequence>MEVDSHRYKGDQNDDLGGCNCRAEHKCGGAPHAKKLLLPRISMGRIDNVFDYFDGSPFLPTSWGVYRALRKAEKLMATTYAIGTDPERVPGPDKFDGVRQYNNRKRPGERMSQNRRPCCATNLRFPGGQTERPANSSLYDVVMDPNLSTCVEFKLRTNAKETVF</sequence>
<dbReference type="Proteomes" id="UP000310108">
    <property type="component" value="Unassembled WGS sequence"/>
</dbReference>
<proteinExistence type="predicted"/>
<feature type="compositionally biased region" description="Basic and acidic residues" evidence="1">
    <location>
        <begin position="87"/>
        <end position="97"/>
    </location>
</feature>
<dbReference type="AlphaFoldDB" id="A0A4U6XEF3"/>